<dbReference type="Gene3D" id="1.10.10.60">
    <property type="entry name" value="Homeodomain-like"/>
    <property type="match status" value="1"/>
</dbReference>
<evidence type="ECO:0000313" key="3">
    <source>
        <dbReference type="Proteomes" id="UP000504618"/>
    </source>
</evidence>
<protein>
    <submittedName>
        <fullName evidence="4">Uncharacterized protein LOC112465409 isoform X1</fullName>
    </submittedName>
</protein>
<name>A0A6J1R240_9HYME</name>
<dbReference type="PANTHER" id="PTHR47595:SF1">
    <property type="entry name" value="MYB_SANT-LIKE DNA-BINDING DOMAIN-CONTAINING PROTEIN"/>
    <property type="match status" value="1"/>
</dbReference>
<keyword evidence="3" id="KW-1185">Reference proteome</keyword>
<sequence>MYICKHCNKQILLFDDISSHDCFLGKNVFMEEDNNILFCQEDEQMSCLQSMENDNEDTTQLSNSTSILSTSKEQMSCLQSMENDNEDATQLSNTTSILSTSKEHAIWDRKATLAAISLYEANIELMDHPKKKGKIWEAIRIGLLEFGIKMTNDQIRWKINALIKKYKEVVDNNSLSGRAPMDFEWYEQMDEILGSRQRAIAGQTVSSKLTSKTSKTSNPCTSISQKKSSCGSSPVATSSSIVTLPKSTSSKSTGSTVDSSVTDVKKRKRPCHGTGSKTAATKVELEKQWLHHLQKKEERDHIKDQRYATLTETKKDALKLKKKDSLI</sequence>
<dbReference type="InterPro" id="IPR044822">
    <property type="entry name" value="Myb_DNA-bind_4"/>
</dbReference>
<dbReference type="OrthoDB" id="7554889at2759"/>
<dbReference type="RefSeq" id="XP_024888707.1">
    <property type="nucleotide sequence ID" value="XM_025032939.1"/>
</dbReference>
<dbReference type="GeneID" id="112465409"/>
<feature type="region of interest" description="Disordered" evidence="1">
    <location>
        <begin position="203"/>
        <end position="277"/>
    </location>
</feature>
<dbReference type="PANTHER" id="PTHR47595">
    <property type="entry name" value="HEAT SHOCK 70 KDA PROTEIN 14"/>
    <property type="match status" value="1"/>
</dbReference>
<evidence type="ECO:0000259" key="2">
    <source>
        <dbReference type="Pfam" id="PF13837"/>
    </source>
</evidence>
<accession>A0A6J1R240</accession>
<evidence type="ECO:0000313" key="4">
    <source>
        <dbReference type="RefSeq" id="XP_024888707.1"/>
    </source>
</evidence>
<feature type="compositionally biased region" description="Low complexity" evidence="1">
    <location>
        <begin position="246"/>
        <end position="262"/>
    </location>
</feature>
<organism evidence="3 4">
    <name type="scientific">Temnothorax curvispinosus</name>
    <dbReference type="NCBI Taxonomy" id="300111"/>
    <lineage>
        <taxon>Eukaryota</taxon>
        <taxon>Metazoa</taxon>
        <taxon>Ecdysozoa</taxon>
        <taxon>Arthropoda</taxon>
        <taxon>Hexapoda</taxon>
        <taxon>Insecta</taxon>
        <taxon>Pterygota</taxon>
        <taxon>Neoptera</taxon>
        <taxon>Endopterygota</taxon>
        <taxon>Hymenoptera</taxon>
        <taxon>Apocrita</taxon>
        <taxon>Aculeata</taxon>
        <taxon>Formicoidea</taxon>
        <taxon>Formicidae</taxon>
        <taxon>Myrmicinae</taxon>
        <taxon>Temnothorax</taxon>
    </lineage>
</organism>
<dbReference type="Proteomes" id="UP000504618">
    <property type="component" value="Unplaced"/>
</dbReference>
<reference evidence="4" key="1">
    <citation type="submission" date="2025-08" db="UniProtKB">
        <authorList>
            <consortium name="RefSeq"/>
        </authorList>
    </citation>
    <scope>IDENTIFICATION</scope>
    <source>
        <tissue evidence="4">Whole body</tissue>
    </source>
</reference>
<feature type="domain" description="Myb/SANT-like DNA-binding" evidence="2">
    <location>
        <begin position="107"/>
        <end position="192"/>
    </location>
</feature>
<dbReference type="Pfam" id="PF13837">
    <property type="entry name" value="Myb_DNA-bind_4"/>
    <property type="match status" value="1"/>
</dbReference>
<gene>
    <name evidence="4" type="primary">LOC112465409</name>
</gene>
<feature type="compositionally biased region" description="Low complexity" evidence="1">
    <location>
        <begin position="206"/>
        <end position="233"/>
    </location>
</feature>
<dbReference type="AlphaFoldDB" id="A0A6J1R240"/>
<proteinExistence type="predicted"/>
<evidence type="ECO:0000256" key="1">
    <source>
        <dbReference type="SAM" id="MobiDB-lite"/>
    </source>
</evidence>